<gene>
    <name evidence="2" type="ORF">NDU88_004351</name>
</gene>
<keyword evidence="1" id="KW-0812">Transmembrane</keyword>
<evidence type="ECO:0000256" key="1">
    <source>
        <dbReference type="SAM" id="Phobius"/>
    </source>
</evidence>
<evidence type="ECO:0000313" key="2">
    <source>
        <dbReference type="EMBL" id="KAJ1187576.1"/>
    </source>
</evidence>
<dbReference type="EMBL" id="JANPWB010000005">
    <property type="protein sequence ID" value="KAJ1187576.1"/>
    <property type="molecule type" value="Genomic_DNA"/>
</dbReference>
<reference evidence="2" key="1">
    <citation type="journal article" date="2022" name="bioRxiv">
        <title>Sequencing and chromosome-scale assembly of the giantPleurodeles waltlgenome.</title>
        <authorList>
            <person name="Brown T."/>
            <person name="Elewa A."/>
            <person name="Iarovenko S."/>
            <person name="Subramanian E."/>
            <person name="Araus A.J."/>
            <person name="Petzold A."/>
            <person name="Susuki M."/>
            <person name="Suzuki K.-i.T."/>
            <person name="Hayashi T."/>
            <person name="Toyoda A."/>
            <person name="Oliveira C."/>
            <person name="Osipova E."/>
            <person name="Leigh N.D."/>
            <person name="Simon A."/>
            <person name="Yun M.H."/>
        </authorList>
    </citation>
    <scope>NUCLEOTIDE SEQUENCE</scope>
    <source>
        <strain evidence="2">20211129_DDA</strain>
        <tissue evidence="2">Liver</tissue>
    </source>
</reference>
<dbReference type="Proteomes" id="UP001066276">
    <property type="component" value="Chromosome 3_1"/>
</dbReference>
<sequence>MTVTCILFEESKSECMDMGLLLPAACVIALPGFGLAVKAILQRPGLMDEVRQKMRLVHGDLFVLRFCLDSCSLAAAPSKNHTRDQSGGTFVGTEKNAFHVARSLRARRGNVGLSANERNPRGDAGRFL</sequence>
<feature type="transmembrane region" description="Helical" evidence="1">
    <location>
        <begin position="20"/>
        <end position="41"/>
    </location>
</feature>
<dbReference type="AlphaFoldDB" id="A0AAV7UFW7"/>
<keyword evidence="1" id="KW-1133">Transmembrane helix</keyword>
<proteinExistence type="predicted"/>
<evidence type="ECO:0000313" key="3">
    <source>
        <dbReference type="Proteomes" id="UP001066276"/>
    </source>
</evidence>
<organism evidence="2 3">
    <name type="scientific">Pleurodeles waltl</name>
    <name type="common">Iberian ribbed newt</name>
    <dbReference type="NCBI Taxonomy" id="8319"/>
    <lineage>
        <taxon>Eukaryota</taxon>
        <taxon>Metazoa</taxon>
        <taxon>Chordata</taxon>
        <taxon>Craniata</taxon>
        <taxon>Vertebrata</taxon>
        <taxon>Euteleostomi</taxon>
        <taxon>Amphibia</taxon>
        <taxon>Batrachia</taxon>
        <taxon>Caudata</taxon>
        <taxon>Salamandroidea</taxon>
        <taxon>Salamandridae</taxon>
        <taxon>Pleurodelinae</taxon>
        <taxon>Pleurodeles</taxon>
    </lineage>
</organism>
<comment type="caution">
    <text evidence="2">The sequence shown here is derived from an EMBL/GenBank/DDBJ whole genome shotgun (WGS) entry which is preliminary data.</text>
</comment>
<keyword evidence="1" id="KW-0472">Membrane</keyword>
<accession>A0AAV7UFW7</accession>
<protein>
    <submittedName>
        <fullName evidence="2">Uncharacterized protein</fullName>
    </submittedName>
</protein>
<keyword evidence="3" id="KW-1185">Reference proteome</keyword>
<name>A0AAV7UFW7_PLEWA</name>